<name>A0A644W6A9_9ZZZZ</name>
<comment type="caution">
    <text evidence="2">The sequence shown here is derived from an EMBL/GenBank/DDBJ whole genome shotgun (WGS) entry which is preliminary data.</text>
</comment>
<evidence type="ECO:0000313" key="2">
    <source>
        <dbReference type="EMBL" id="MPL99020.1"/>
    </source>
</evidence>
<protein>
    <submittedName>
        <fullName evidence="2">Uncharacterized protein</fullName>
    </submittedName>
</protein>
<dbReference type="EMBL" id="VSSQ01000641">
    <property type="protein sequence ID" value="MPL99020.1"/>
    <property type="molecule type" value="Genomic_DNA"/>
</dbReference>
<gene>
    <name evidence="2" type="ORF">SDC9_45233</name>
</gene>
<feature type="region of interest" description="Disordered" evidence="1">
    <location>
        <begin position="348"/>
        <end position="386"/>
    </location>
</feature>
<feature type="compositionally biased region" description="Low complexity" evidence="1">
    <location>
        <begin position="361"/>
        <end position="386"/>
    </location>
</feature>
<proteinExistence type="predicted"/>
<sequence length="386" mass="43101">MRERRTTSEIPVRILRRNRLADHIGRARAREEIVILVGVRAQRGKDRRVHPAQLVGEEVLETEVLQRLVGVVMQEGLDVFGQPERVIERLGIAALDRIKVEDQREGEILDLLPLGRAQPLHPALELVADVIAVHRLVADDEADQIGGVGQPRPARPVHRQVEARVEEEALEEDARHLLLQRLRGGIVFVEDQPRLVLQIRVLLGPAEGLVDLGGRAQRREDRGIGARMHRLHEGDVGQHRLLMRGDRIGHQRGRAHGVLDRVQKRQPGEHPDRQPLLVLGQLRPALDVVRQRHLLGQPEIHRQPVPDLQVLVVLHPVPVDRARHRPPRKILHRLGPFFLAQILRGSGGSAPGRLRSRSPLTASTTRSPAPRSPRGPSAAGGCSRSS</sequence>
<organism evidence="2">
    <name type="scientific">bioreactor metagenome</name>
    <dbReference type="NCBI Taxonomy" id="1076179"/>
    <lineage>
        <taxon>unclassified sequences</taxon>
        <taxon>metagenomes</taxon>
        <taxon>ecological metagenomes</taxon>
    </lineage>
</organism>
<dbReference type="AlphaFoldDB" id="A0A644W6A9"/>
<evidence type="ECO:0000256" key="1">
    <source>
        <dbReference type="SAM" id="MobiDB-lite"/>
    </source>
</evidence>
<accession>A0A644W6A9</accession>
<reference evidence="2" key="1">
    <citation type="submission" date="2019-08" db="EMBL/GenBank/DDBJ databases">
        <authorList>
            <person name="Kucharzyk K."/>
            <person name="Murdoch R.W."/>
            <person name="Higgins S."/>
            <person name="Loffler F."/>
        </authorList>
    </citation>
    <scope>NUCLEOTIDE SEQUENCE</scope>
</reference>